<name>A0A5D0JB66_9FLAO</name>
<keyword evidence="1" id="KW-0378">Hydrolase</keyword>
<dbReference type="SUPFAM" id="SSF51445">
    <property type="entry name" value="(Trans)glycosidases"/>
    <property type="match status" value="1"/>
</dbReference>
<dbReference type="OrthoDB" id="1387316at2"/>
<evidence type="ECO:0000313" key="1">
    <source>
        <dbReference type="EMBL" id="TYA92118.1"/>
    </source>
</evidence>
<reference evidence="1 2" key="1">
    <citation type="submission" date="2019-08" db="EMBL/GenBank/DDBJ databases">
        <title>Seonamhaeicola sediminis sp. nov., isolated from marine sediment.</title>
        <authorList>
            <person name="Cao W.R."/>
        </authorList>
    </citation>
    <scope>NUCLEOTIDE SEQUENCE [LARGE SCALE GENOMIC DNA]</scope>
    <source>
        <strain evidence="1 2">B011</strain>
    </source>
</reference>
<dbReference type="EMBL" id="VSDQ01000163">
    <property type="protein sequence ID" value="TYA92118.1"/>
    <property type="molecule type" value="Genomic_DNA"/>
</dbReference>
<dbReference type="AlphaFoldDB" id="A0A5D0JB66"/>
<protein>
    <submittedName>
        <fullName evidence="1">Glycoside hydrolase family 42</fullName>
    </submittedName>
</protein>
<dbReference type="PROSITE" id="PS51257">
    <property type="entry name" value="PROKAR_LIPOPROTEIN"/>
    <property type="match status" value="1"/>
</dbReference>
<keyword evidence="2" id="KW-1185">Reference proteome</keyword>
<dbReference type="Gene3D" id="3.20.20.80">
    <property type="entry name" value="Glycosidases"/>
    <property type="match status" value="1"/>
</dbReference>
<organism evidence="1 2">
    <name type="scientific">Seonamhaeicola marinus</name>
    <dbReference type="NCBI Taxonomy" id="1912246"/>
    <lineage>
        <taxon>Bacteria</taxon>
        <taxon>Pseudomonadati</taxon>
        <taxon>Bacteroidota</taxon>
        <taxon>Flavobacteriia</taxon>
        <taxon>Flavobacteriales</taxon>
        <taxon>Flavobacteriaceae</taxon>
    </lineage>
</organism>
<comment type="caution">
    <text evidence="1">The sequence shown here is derived from an EMBL/GenBank/DDBJ whole genome shotgun (WGS) entry which is preliminary data.</text>
</comment>
<gene>
    <name evidence="1" type="ORF">FUA24_01415</name>
</gene>
<proteinExistence type="predicted"/>
<dbReference type="GO" id="GO:0016787">
    <property type="term" value="F:hydrolase activity"/>
    <property type="evidence" value="ECO:0007669"/>
    <property type="project" value="UniProtKB-KW"/>
</dbReference>
<accession>A0A5D0JB66</accession>
<dbReference type="Proteomes" id="UP000323930">
    <property type="component" value="Unassembled WGS sequence"/>
</dbReference>
<evidence type="ECO:0000313" key="2">
    <source>
        <dbReference type="Proteomes" id="UP000323930"/>
    </source>
</evidence>
<dbReference type="InterPro" id="IPR029062">
    <property type="entry name" value="Class_I_gatase-like"/>
</dbReference>
<dbReference type="InterPro" id="IPR017853">
    <property type="entry name" value="GH"/>
</dbReference>
<sequence length="794" mass="90492">MFKNKLILKGLASMLLMTSIISCEQTLTSPLEKEALAKIEILESLMQDAKSKSIDVSREETLLWFSKEFIKFANWDEANMAQVEKAFGYDGHYKKDAAKHAAELPDYERTKVNEILDNGIKQLQSVLDGSIKRRPAPKIDWGNIEVTDKALLNNGKPIFLHDYFSKTVGQPLTNSAVYNDYLGNMYHGGENLYEEHQDRAINPWLLNEDGTFDQDRLKLLTDIPDTNIGFLYLWNSGLPEWLHKKDSTVAQGRSLFMGLDIDNPNVRAHWGKIAKKAGALTNGKKVTQLGFVLANEPHWFAEKGYWTQRYGEMNSISDHTKNKFRTWLSKKYHGNISALNKNWESAFKDFNAVEITIPIDTKYRGKPIWYDWCRFAMFRSLDWFTHIQNELRTNAPEAPTSIKMQPRYFAENYRSHGLDFETLTELTSIIGDDAKAQSSRTFGRKNPEPWEEHYAYSWEEVAFSYDFMESVAPNKIHFNSETHFLSLSRWKDLNTPVDYVRSVFWLATLHGMDASTSWFWARDPDGSPEDRLEGDLDFWDPGLGGAYAGSANMQPQMANEIAQVFLDMNSLSEAIIALRDERKPLRIFYSETSAINKKTHMTELFDLYESLYFEGIPLGYATEKIITKQDNASWDAILVYKTPYVTDKEFSALQNYLIEGGTVITDAESLLKNEYGANRKAILTKGKGNLITLEKGISLKAIATKSLNEVKESRSDLILTESNGTSQKGCTWRVTKNAKGGYIVNILNIGKNEAKLNLKLKKDTIQSVTNMMTGEELGTTFVIKKSGVLMLEIE</sequence>
<dbReference type="Gene3D" id="3.40.50.880">
    <property type="match status" value="1"/>
</dbReference>
<dbReference type="CDD" id="cd03143">
    <property type="entry name" value="A4_beta-galactosidase_middle_domain"/>
    <property type="match status" value="1"/>
</dbReference>